<comment type="caution">
    <text evidence="7">The sequence shown here is derived from an EMBL/GenBank/DDBJ whole genome shotgun (WGS) entry which is preliminary data.</text>
</comment>
<evidence type="ECO:0000313" key="8">
    <source>
        <dbReference type="Proteomes" id="UP000297348"/>
    </source>
</evidence>
<name>A0A4Z0J508_9LACO</name>
<keyword evidence="5" id="KW-0029">Amino-acid transport</keyword>
<evidence type="ECO:0000256" key="4">
    <source>
        <dbReference type="ARBA" id="ARBA00022840"/>
    </source>
</evidence>
<dbReference type="GO" id="GO:0098796">
    <property type="term" value="C:membrane protein complex"/>
    <property type="evidence" value="ECO:0007669"/>
    <property type="project" value="UniProtKB-ARBA"/>
</dbReference>
<dbReference type="InterPro" id="IPR003439">
    <property type="entry name" value="ABC_transporter-like_ATP-bd"/>
</dbReference>
<dbReference type="EMBL" id="RKLX01000030">
    <property type="protein sequence ID" value="TGD17507.1"/>
    <property type="molecule type" value="Genomic_DNA"/>
</dbReference>
<comment type="similarity">
    <text evidence="1">Belongs to the ABC transporter superfamily.</text>
</comment>
<keyword evidence="8" id="KW-1185">Reference proteome</keyword>
<dbReference type="GO" id="GO:0016887">
    <property type="term" value="F:ATP hydrolysis activity"/>
    <property type="evidence" value="ECO:0007669"/>
    <property type="project" value="InterPro"/>
</dbReference>
<evidence type="ECO:0000256" key="5">
    <source>
        <dbReference type="ARBA" id="ARBA00022970"/>
    </source>
</evidence>
<dbReference type="InterPro" id="IPR017871">
    <property type="entry name" value="ABC_transporter-like_CS"/>
</dbReference>
<dbReference type="InterPro" id="IPR003593">
    <property type="entry name" value="AAA+_ATPase"/>
</dbReference>
<dbReference type="GO" id="GO:0022857">
    <property type="term" value="F:transmembrane transporter activity"/>
    <property type="evidence" value="ECO:0007669"/>
    <property type="project" value="UniProtKB-ARBA"/>
</dbReference>
<keyword evidence="2" id="KW-0813">Transport</keyword>
<dbReference type="InterPro" id="IPR017911">
    <property type="entry name" value="MacB-like_ATP-bd"/>
</dbReference>
<evidence type="ECO:0000259" key="6">
    <source>
        <dbReference type="PROSITE" id="PS50893"/>
    </source>
</evidence>
<dbReference type="Proteomes" id="UP000297348">
    <property type="component" value="Unassembled WGS sequence"/>
</dbReference>
<organism evidence="7 8">
    <name type="scientific">Levilactobacillus suantsaiihabitans</name>
    <dbReference type="NCBI Taxonomy" id="2487722"/>
    <lineage>
        <taxon>Bacteria</taxon>
        <taxon>Bacillati</taxon>
        <taxon>Bacillota</taxon>
        <taxon>Bacilli</taxon>
        <taxon>Lactobacillales</taxon>
        <taxon>Lactobacillaceae</taxon>
        <taxon>Levilactobacillus</taxon>
    </lineage>
</organism>
<dbReference type="SUPFAM" id="SSF52540">
    <property type="entry name" value="P-loop containing nucleoside triphosphate hydrolases"/>
    <property type="match status" value="1"/>
</dbReference>
<dbReference type="Pfam" id="PF00005">
    <property type="entry name" value="ABC_tran"/>
    <property type="match status" value="1"/>
</dbReference>
<keyword evidence="4 7" id="KW-0067">ATP-binding</keyword>
<feature type="domain" description="ABC transporter" evidence="6">
    <location>
        <begin position="6"/>
        <end position="232"/>
    </location>
</feature>
<sequence>MAYIEVKHETRKFTQGDQETIANHDISFNVDRGQIITILGPSGAGKSTLLNILGGMDNPTSGQVLIDGTDIAQFDAKQLTTYRRQDVGFIFQFYNLVPNLTARENVELASQITHDARDVDETLRLVGLADRAKNFPAQLSGGEQQRVAIARAIAKNPKLLLCDEPTGALDYQTGKQVLQVIQDGARQTDMTVIIVTHNGAIAKMGDQIIHINDAQVQSIQQNPEPTPIADIEW</sequence>
<dbReference type="AlphaFoldDB" id="A0A4Z0J508"/>
<dbReference type="GO" id="GO:0006865">
    <property type="term" value="P:amino acid transport"/>
    <property type="evidence" value="ECO:0007669"/>
    <property type="project" value="UniProtKB-KW"/>
</dbReference>
<keyword evidence="3" id="KW-0547">Nucleotide-binding</keyword>
<dbReference type="GO" id="GO:0005524">
    <property type="term" value="F:ATP binding"/>
    <property type="evidence" value="ECO:0007669"/>
    <property type="project" value="UniProtKB-KW"/>
</dbReference>
<gene>
    <name evidence="7" type="ORF">EGT51_12155</name>
</gene>
<dbReference type="InterPro" id="IPR027417">
    <property type="entry name" value="P-loop_NTPase"/>
</dbReference>
<dbReference type="SMART" id="SM00382">
    <property type="entry name" value="AAA"/>
    <property type="match status" value="1"/>
</dbReference>
<dbReference type="CDD" id="cd03255">
    <property type="entry name" value="ABC_MJ0796_LolCDE_FtsE"/>
    <property type="match status" value="1"/>
</dbReference>
<dbReference type="RefSeq" id="WP_135368935.1">
    <property type="nucleotide sequence ID" value="NZ_RKLX01000030.1"/>
</dbReference>
<proteinExistence type="inferred from homology"/>
<dbReference type="PANTHER" id="PTHR42798">
    <property type="entry name" value="LIPOPROTEIN-RELEASING SYSTEM ATP-BINDING PROTEIN LOLD"/>
    <property type="match status" value="1"/>
</dbReference>
<dbReference type="PANTHER" id="PTHR42798:SF2">
    <property type="entry name" value="ABC TRANSPORTER ATP-BINDING PROTEIN MG467-RELATED"/>
    <property type="match status" value="1"/>
</dbReference>
<dbReference type="Gene3D" id="3.40.50.300">
    <property type="entry name" value="P-loop containing nucleotide triphosphate hydrolases"/>
    <property type="match status" value="1"/>
</dbReference>
<evidence type="ECO:0000256" key="2">
    <source>
        <dbReference type="ARBA" id="ARBA00022448"/>
    </source>
</evidence>
<protein>
    <submittedName>
        <fullName evidence="7">ABC transporter ATP-binding protein</fullName>
    </submittedName>
</protein>
<reference evidence="7 8" key="1">
    <citation type="submission" date="2018-10" db="EMBL/GenBank/DDBJ databases">
        <title>Lactobacillus sp. R7 and Lactobacillus sp. R19 isolated from fermented mustard green product of Taiwan.</title>
        <authorList>
            <person name="Lin S.-T."/>
        </authorList>
    </citation>
    <scope>NUCLEOTIDE SEQUENCE [LARGE SCALE GENOMIC DNA]</scope>
    <source>
        <strain evidence="7 8">BCRC 81129</strain>
    </source>
</reference>
<accession>A0A4Z0J508</accession>
<evidence type="ECO:0000256" key="1">
    <source>
        <dbReference type="ARBA" id="ARBA00005417"/>
    </source>
</evidence>
<dbReference type="FunFam" id="3.40.50.300:FF:000032">
    <property type="entry name" value="Export ABC transporter ATP-binding protein"/>
    <property type="match status" value="1"/>
</dbReference>
<evidence type="ECO:0000313" key="7">
    <source>
        <dbReference type="EMBL" id="TGD17507.1"/>
    </source>
</evidence>
<dbReference type="PROSITE" id="PS00211">
    <property type="entry name" value="ABC_TRANSPORTER_1"/>
    <property type="match status" value="1"/>
</dbReference>
<evidence type="ECO:0000256" key="3">
    <source>
        <dbReference type="ARBA" id="ARBA00022741"/>
    </source>
</evidence>
<dbReference type="OrthoDB" id="9791546at2"/>
<dbReference type="PROSITE" id="PS50893">
    <property type="entry name" value="ABC_TRANSPORTER_2"/>
    <property type="match status" value="1"/>
</dbReference>